<feature type="region of interest" description="Disordered" evidence="1">
    <location>
        <begin position="1"/>
        <end position="24"/>
    </location>
</feature>
<reference evidence="3 4" key="1">
    <citation type="submission" date="2024-09" db="EMBL/GenBank/DDBJ databases">
        <title>Rethinking Asexuality: The Enigmatic Case of Functional Sexual Genes in Lepraria (Stereocaulaceae).</title>
        <authorList>
            <person name="Doellman M."/>
            <person name="Sun Y."/>
            <person name="Barcenas-Pena A."/>
            <person name="Lumbsch H.T."/>
            <person name="Grewe F."/>
        </authorList>
    </citation>
    <scope>NUCLEOTIDE SEQUENCE [LARGE SCALE GENOMIC DNA]</scope>
    <source>
        <strain evidence="3 4">Grewe 0041</strain>
    </source>
</reference>
<sequence length="99" mass="11186">MINAAFKSRHDLSDHAPEGWTNESSPLLWGSMVYGTPQRVRYPSRPRYIRPSQLQDIEEGELTTDDAQRKGLVRQGLLSIAMLGTFALIVWAAFVFSFS</sequence>
<evidence type="ECO:0000313" key="4">
    <source>
        <dbReference type="Proteomes" id="UP001590951"/>
    </source>
</evidence>
<evidence type="ECO:0000256" key="1">
    <source>
        <dbReference type="SAM" id="MobiDB-lite"/>
    </source>
</evidence>
<keyword evidence="2" id="KW-1133">Transmembrane helix</keyword>
<evidence type="ECO:0000256" key="2">
    <source>
        <dbReference type="SAM" id="Phobius"/>
    </source>
</evidence>
<dbReference type="EMBL" id="JBHFEH010000014">
    <property type="protein sequence ID" value="KAL2054633.1"/>
    <property type="molecule type" value="Genomic_DNA"/>
</dbReference>
<keyword evidence="4" id="KW-1185">Reference proteome</keyword>
<accession>A0ABR4BB38</accession>
<feature type="compositionally biased region" description="Basic and acidic residues" evidence="1">
    <location>
        <begin position="8"/>
        <end position="17"/>
    </location>
</feature>
<name>A0ABR4BB38_9LECA</name>
<organism evidence="3 4">
    <name type="scientific">Lepraria finkii</name>
    <dbReference type="NCBI Taxonomy" id="1340010"/>
    <lineage>
        <taxon>Eukaryota</taxon>
        <taxon>Fungi</taxon>
        <taxon>Dikarya</taxon>
        <taxon>Ascomycota</taxon>
        <taxon>Pezizomycotina</taxon>
        <taxon>Lecanoromycetes</taxon>
        <taxon>OSLEUM clade</taxon>
        <taxon>Lecanoromycetidae</taxon>
        <taxon>Lecanorales</taxon>
        <taxon>Lecanorineae</taxon>
        <taxon>Stereocaulaceae</taxon>
        <taxon>Lepraria</taxon>
    </lineage>
</organism>
<proteinExistence type="predicted"/>
<keyword evidence="2" id="KW-0812">Transmembrane</keyword>
<keyword evidence="2" id="KW-0472">Membrane</keyword>
<comment type="caution">
    <text evidence="3">The sequence shown here is derived from an EMBL/GenBank/DDBJ whole genome shotgun (WGS) entry which is preliminary data.</text>
</comment>
<dbReference type="Proteomes" id="UP001590951">
    <property type="component" value="Unassembled WGS sequence"/>
</dbReference>
<feature type="transmembrane region" description="Helical" evidence="2">
    <location>
        <begin position="77"/>
        <end position="98"/>
    </location>
</feature>
<evidence type="ECO:0000313" key="3">
    <source>
        <dbReference type="EMBL" id="KAL2054633.1"/>
    </source>
</evidence>
<gene>
    <name evidence="3" type="ORF">ABVK25_004936</name>
</gene>
<protein>
    <submittedName>
        <fullName evidence="3">Uncharacterized protein</fullName>
    </submittedName>
</protein>